<reference evidence="2" key="2">
    <citation type="submission" date="2022-05" db="EMBL/GenBank/DDBJ databases">
        <authorList>
            <person name="Kim J.-S."/>
            <person name="Lee K."/>
            <person name="Suh M."/>
            <person name="Eom M."/>
            <person name="Kim J.-S."/>
            <person name="Kim D.-S."/>
            <person name="Ko S.-H."/>
            <person name="Shin Y."/>
            <person name="Lee J.-S."/>
        </authorList>
    </citation>
    <scope>NUCLEOTIDE SEQUENCE</scope>
    <source>
        <strain evidence="2">N237</strain>
    </source>
</reference>
<accession>A0ABY4QZS3</accession>
<dbReference type="SUPFAM" id="SSF46785">
    <property type="entry name" value="Winged helix' DNA-binding domain"/>
    <property type="match status" value="1"/>
</dbReference>
<evidence type="ECO:0000313" key="2">
    <source>
        <dbReference type="EMBL" id="UQX89156.1"/>
    </source>
</evidence>
<proteinExistence type="predicted"/>
<evidence type="ECO:0000259" key="1">
    <source>
        <dbReference type="PROSITE" id="PS50995"/>
    </source>
</evidence>
<gene>
    <name evidence="2" type="ORF">M6D93_03920</name>
</gene>
<sequence>MSEPRWLTDAEQSMWRGFQSMQITLGRALEQQLGESGLSGADFEVLVPLSEAEGHRMRARDLGRQMKWDRSRLSHQIRRMESRGLISRSNCPTDARGTFIELTEQGWATIVAAAPSHVATVRSLFVDVLDDADVTALTAITTKVNERLAADPNVEAACSGED</sequence>
<dbReference type="Pfam" id="PF01047">
    <property type="entry name" value="MarR"/>
    <property type="match status" value="1"/>
</dbReference>
<keyword evidence="3" id="KW-1185">Reference proteome</keyword>
<dbReference type="EMBL" id="CP097332">
    <property type="protein sequence ID" value="UQX89156.1"/>
    <property type="molecule type" value="Genomic_DNA"/>
</dbReference>
<dbReference type="SMART" id="SM00347">
    <property type="entry name" value="HTH_MARR"/>
    <property type="match status" value="1"/>
</dbReference>
<dbReference type="PROSITE" id="PS50995">
    <property type="entry name" value="HTH_MARR_2"/>
    <property type="match status" value="1"/>
</dbReference>
<feature type="domain" description="HTH marR-type" evidence="1">
    <location>
        <begin position="11"/>
        <end position="146"/>
    </location>
</feature>
<dbReference type="InterPro" id="IPR039422">
    <property type="entry name" value="MarR/SlyA-like"/>
</dbReference>
<protein>
    <submittedName>
        <fullName evidence="2">MarR family winged helix-turn-helix transcriptional regulator</fullName>
    </submittedName>
</protein>
<dbReference type="PANTHER" id="PTHR33164">
    <property type="entry name" value="TRANSCRIPTIONAL REGULATOR, MARR FAMILY"/>
    <property type="match status" value="1"/>
</dbReference>
<dbReference type="InterPro" id="IPR036390">
    <property type="entry name" value="WH_DNA-bd_sf"/>
</dbReference>
<organism evidence="2 3">
    <name type="scientific">Jatrophihabitans telluris</name>
    <dbReference type="NCBI Taxonomy" id="2038343"/>
    <lineage>
        <taxon>Bacteria</taxon>
        <taxon>Bacillati</taxon>
        <taxon>Actinomycetota</taxon>
        <taxon>Actinomycetes</taxon>
        <taxon>Jatrophihabitantales</taxon>
        <taxon>Jatrophihabitantaceae</taxon>
        <taxon>Jatrophihabitans</taxon>
    </lineage>
</organism>
<reference evidence="2" key="1">
    <citation type="journal article" date="2018" name="Int. J. Syst. Evol. Microbiol.">
        <title>Jatrophihabitans telluris sp. nov., isolated from sediment soil of lava forest wetlands and the emended description of the genus Jatrophihabitans.</title>
        <authorList>
            <person name="Lee K.C."/>
            <person name="Suh M.K."/>
            <person name="Eom M.K."/>
            <person name="Kim K.K."/>
            <person name="Kim J.S."/>
            <person name="Kim D.S."/>
            <person name="Ko S.H."/>
            <person name="Shin Y.K."/>
            <person name="Lee J.S."/>
        </authorList>
    </citation>
    <scope>NUCLEOTIDE SEQUENCE</scope>
    <source>
        <strain evidence="2">N237</strain>
    </source>
</reference>
<dbReference type="InterPro" id="IPR036388">
    <property type="entry name" value="WH-like_DNA-bd_sf"/>
</dbReference>
<dbReference type="Gene3D" id="1.10.10.10">
    <property type="entry name" value="Winged helix-like DNA-binding domain superfamily/Winged helix DNA-binding domain"/>
    <property type="match status" value="1"/>
</dbReference>
<name>A0ABY4QZS3_9ACTN</name>
<dbReference type="Proteomes" id="UP001056336">
    <property type="component" value="Chromosome"/>
</dbReference>
<dbReference type="PANTHER" id="PTHR33164:SF99">
    <property type="entry name" value="MARR FAMILY REGULATORY PROTEIN"/>
    <property type="match status" value="1"/>
</dbReference>
<dbReference type="InterPro" id="IPR000835">
    <property type="entry name" value="HTH_MarR-typ"/>
</dbReference>
<evidence type="ECO:0000313" key="3">
    <source>
        <dbReference type="Proteomes" id="UP001056336"/>
    </source>
</evidence>